<dbReference type="RefSeq" id="WP_181611229.1">
    <property type="nucleotide sequence ID" value="NZ_BAABAM010000003.1"/>
</dbReference>
<evidence type="ECO:0000259" key="2">
    <source>
        <dbReference type="Pfam" id="PF24837"/>
    </source>
</evidence>
<dbReference type="PROSITE" id="PS51257">
    <property type="entry name" value="PROKAR_LIPOPROTEIN"/>
    <property type="match status" value="1"/>
</dbReference>
<reference evidence="3 4" key="1">
    <citation type="submission" date="2020-07" db="EMBL/GenBank/DDBJ databases">
        <title>Genomic Encyclopedia of Type Strains, Phase IV (KMG-IV): sequencing the most valuable type-strain genomes for metagenomic binning, comparative biology and taxonomic classification.</title>
        <authorList>
            <person name="Goeker M."/>
        </authorList>
    </citation>
    <scope>NUCLEOTIDE SEQUENCE [LARGE SCALE GENOMIC DNA]</scope>
    <source>
        <strain evidence="3 4">DSM 45533</strain>
    </source>
</reference>
<proteinExistence type="predicted"/>
<organism evidence="3 4">
    <name type="scientific">Nonomuraea soli</name>
    <dbReference type="NCBI Taxonomy" id="1032476"/>
    <lineage>
        <taxon>Bacteria</taxon>
        <taxon>Bacillati</taxon>
        <taxon>Actinomycetota</taxon>
        <taxon>Actinomycetes</taxon>
        <taxon>Streptosporangiales</taxon>
        <taxon>Streptosporangiaceae</taxon>
        <taxon>Nonomuraea</taxon>
    </lineage>
</organism>
<sequence>MRPSHATTALIGLLLLAGCGGTGPGETSAGVSPGSQEPTSQTTGQSTTGQSTAAPSPASPAPTITNTKAVQVDRDGEPAIVTGVRHAAHPGFDRVVIDFKGEVPGYTVEWQDELTEDGSGEKIDVPGVYLHVRLTPANAHDDDGKPTWVGGPIYQADLGNVRNVVRTGDFEAHVGVGIVLDRTAPFQVKAYDDPARLVIDIAS</sequence>
<feature type="region of interest" description="Disordered" evidence="1">
    <location>
        <begin position="23"/>
        <end position="65"/>
    </location>
</feature>
<accession>A0A7W0CJU7</accession>
<dbReference type="InterPro" id="IPR056303">
    <property type="entry name" value="AMIN-like"/>
</dbReference>
<evidence type="ECO:0000313" key="3">
    <source>
        <dbReference type="EMBL" id="MBA2892458.1"/>
    </source>
</evidence>
<protein>
    <recommendedName>
        <fullName evidence="2">AMIN-like domain-containing protein</fullName>
    </recommendedName>
</protein>
<feature type="compositionally biased region" description="Low complexity" evidence="1">
    <location>
        <begin position="39"/>
        <end position="56"/>
    </location>
</feature>
<evidence type="ECO:0000313" key="4">
    <source>
        <dbReference type="Proteomes" id="UP000530928"/>
    </source>
</evidence>
<name>A0A7W0CJU7_9ACTN</name>
<comment type="caution">
    <text evidence="3">The sequence shown here is derived from an EMBL/GenBank/DDBJ whole genome shotgun (WGS) entry which is preliminary data.</text>
</comment>
<dbReference type="Proteomes" id="UP000530928">
    <property type="component" value="Unassembled WGS sequence"/>
</dbReference>
<evidence type="ECO:0000256" key="1">
    <source>
        <dbReference type="SAM" id="MobiDB-lite"/>
    </source>
</evidence>
<dbReference type="Pfam" id="PF24837">
    <property type="entry name" value="AMIN-like"/>
    <property type="match status" value="1"/>
</dbReference>
<dbReference type="EMBL" id="JACDUR010000004">
    <property type="protein sequence ID" value="MBA2892458.1"/>
    <property type="molecule type" value="Genomic_DNA"/>
</dbReference>
<feature type="domain" description="AMIN-like" evidence="2">
    <location>
        <begin position="80"/>
        <end position="202"/>
    </location>
</feature>
<gene>
    <name evidence="3" type="ORF">HNR30_003812</name>
</gene>
<dbReference type="AlphaFoldDB" id="A0A7W0CJU7"/>
<keyword evidence="4" id="KW-1185">Reference proteome</keyword>